<keyword evidence="2" id="KW-1185">Reference proteome</keyword>
<evidence type="ECO:0000313" key="1">
    <source>
        <dbReference type="EMBL" id="RCH88790.1"/>
    </source>
</evidence>
<dbReference type="AlphaFoldDB" id="A0A367JFT9"/>
<dbReference type="OrthoDB" id="5340906at2759"/>
<sequence>MNIISEIPKDLRNYLNLFNCNNLKDLRASLAKRQVWELGYDVSKSHDLDWTKHSLHSYIQLFWSGSLDNVHMYDAELNSLVLASLELFPKRTLMKARDHVIV</sequence>
<accession>A0A367JFT9</accession>
<feature type="non-terminal residue" evidence="1">
    <location>
        <position position="102"/>
    </location>
</feature>
<comment type="caution">
    <text evidence="1">The sequence shown here is derived from an EMBL/GenBank/DDBJ whole genome shotgun (WGS) entry which is preliminary data.</text>
</comment>
<protein>
    <submittedName>
        <fullName evidence="1">Uncharacterized protein</fullName>
    </submittedName>
</protein>
<proteinExistence type="predicted"/>
<organism evidence="1 2">
    <name type="scientific">Rhizopus azygosporus</name>
    <name type="common">Rhizopus microsporus var. azygosporus</name>
    <dbReference type="NCBI Taxonomy" id="86630"/>
    <lineage>
        <taxon>Eukaryota</taxon>
        <taxon>Fungi</taxon>
        <taxon>Fungi incertae sedis</taxon>
        <taxon>Mucoromycota</taxon>
        <taxon>Mucoromycotina</taxon>
        <taxon>Mucoromycetes</taxon>
        <taxon>Mucorales</taxon>
        <taxon>Mucorineae</taxon>
        <taxon>Rhizopodaceae</taxon>
        <taxon>Rhizopus</taxon>
    </lineage>
</organism>
<dbReference type="Proteomes" id="UP000252139">
    <property type="component" value="Unassembled WGS sequence"/>
</dbReference>
<evidence type="ECO:0000313" key="2">
    <source>
        <dbReference type="Proteomes" id="UP000252139"/>
    </source>
</evidence>
<reference evidence="1 2" key="1">
    <citation type="journal article" date="2018" name="G3 (Bethesda)">
        <title>Phylogenetic and Phylogenomic Definition of Rhizopus Species.</title>
        <authorList>
            <person name="Gryganskyi A.P."/>
            <person name="Golan J."/>
            <person name="Dolatabadi S."/>
            <person name="Mondo S."/>
            <person name="Robb S."/>
            <person name="Idnurm A."/>
            <person name="Muszewska A."/>
            <person name="Steczkiewicz K."/>
            <person name="Masonjones S."/>
            <person name="Liao H.L."/>
            <person name="Gajdeczka M.T."/>
            <person name="Anike F."/>
            <person name="Vuek A."/>
            <person name="Anishchenko I.M."/>
            <person name="Voigt K."/>
            <person name="de Hoog G.S."/>
            <person name="Smith M.E."/>
            <person name="Heitman J."/>
            <person name="Vilgalys R."/>
            <person name="Stajich J.E."/>
        </authorList>
    </citation>
    <scope>NUCLEOTIDE SEQUENCE [LARGE SCALE GENOMIC DNA]</scope>
    <source>
        <strain evidence="1 2">CBS 357.93</strain>
    </source>
</reference>
<name>A0A367JFT9_RHIAZ</name>
<dbReference type="EMBL" id="PJQL01001407">
    <property type="protein sequence ID" value="RCH88790.1"/>
    <property type="molecule type" value="Genomic_DNA"/>
</dbReference>
<gene>
    <name evidence="1" type="ORF">CU097_011707</name>
</gene>